<evidence type="ECO:0000313" key="2">
    <source>
        <dbReference type="EMBL" id="KEQ17452.1"/>
    </source>
</evidence>
<protein>
    <recommendedName>
        <fullName evidence="4">Isochorismatase-like domain-containing protein</fullName>
    </recommendedName>
</protein>
<comment type="caution">
    <text evidence="2">The sequence shown here is derived from an EMBL/GenBank/DDBJ whole genome shotgun (WGS) entry which is preliminary data.</text>
</comment>
<dbReference type="Proteomes" id="UP000028073">
    <property type="component" value="Unassembled WGS sequence"/>
</dbReference>
<dbReference type="RefSeq" id="WP_034837730.1">
    <property type="nucleotide sequence ID" value="NZ_JOKH01000003.1"/>
</dbReference>
<keyword evidence="1" id="KW-0732">Signal</keyword>
<evidence type="ECO:0000256" key="1">
    <source>
        <dbReference type="SAM" id="SignalP"/>
    </source>
</evidence>
<evidence type="ECO:0000313" key="3">
    <source>
        <dbReference type="Proteomes" id="UP000028073"/>
    </source>
</evidence>
<organism evidence="2 3">
    <name type="scientific">Endozoicomonas numazuensis</name>
    <dbReference type="NCBI Taxonomy" id="1137799"/>
    <lineage>
        <taxon>Bacteria</taxon>
        <taxon>Pseudomonadati</taxon>
        <taxon>Pseudomonadota</taxon>
        <taxon>Gammaproteobacteria</taxon>
        <taxon>Oceanospirillales</taxon>
        <taxon>Endozoicomonadaceae</taxon>
        <taxon>Endozoicomonas</taxon>
    </lineage>
</organism>
<reference evidence="2 3" key="1">
    <citation type="submission" date="2014-06" db="EMBL/GenBank/DDBJ databases">
        <title>Whole Genome Sequences of Three Symbiotic Endozoicomonas Bacteria.</title>
        <authorList>
            <person name="Neave M.J."/>
            <person name="Apprill A."/>
            <person name="Voolstra C.R."/>
        </authorList>
    </citation>
    <scope>NUCLEOTIDE SEQUENCE [LARGE SCALE GENOMIC DNA]</scope>
    <source>
        <strain evidence="2 3">DSM 25634</strain>
    </source>
</reference>
<evidence type="ECO:0008006" key="4">
    <source>
        <dbReference type="Google" id="ProtNLM"/>
    </source>
</evidence>
<feature type="signal peptide" evidence="1">
    <location>
        <begin position="1"/>
        <end position="18"/>
    </location>
</feature>
<gene>
    <name evidence="2" type="ORF">GZ78_16895</name>
</gene>
<dbReference type="AlphaFoldDB" id="A0A081NG79"/>
<name>A0A081NG79_9GAMM</name>
<accession>A0A081NG79</accession>
<feature type="chain" id="PRO_5001760755" description="Isochorismatase-like domain-containing protein" evidence="1">
    <location>
        <begin position="19"/>
        <end position="93"/>
    </location>
</feature>
<proteinExistence type="predicted"/>
<dbReference type="EMBL" id="JOKH01000003">
    <property type="protein sequence ID" value="KEQ17452.1"/>
    <property type="molecule type" value="Genomic_DNA"/>
</dbReference>
<dbReference type="STRING" id="1137799.GZ78_16895"/>
<sequence length="93" mass="10299">MKTLIFFSMLCLVSGAQAGFDDTRTHIEQLLQQGKKVAILVIDMQVAYEGRGSLHKLSLVLGEQINIELDLQSALTKYPKLHVVSKAAEPCEK</sequence>
<keyword evidence="3" id="KW-1185">Reference proteome</keyword>